<feature type="non-terminal residue" evidence="2">
    <location>
        <position position="1"/>
    </location>
</feature>
<dbReference type="InterPro" id="IPR001584">
    <property type="entry name" value="Integrase_cat-core"/>
</dbReference>
<dbReference type="Pfam" id="PF13683">
    <property type="entry name" value="rve_3"/>
    <property type="match status" value="1"/>
</dbReference>
<proteinExistence type="predicted"/>
<protein>
    <recommendedName>
        <fullName evidence="1">Integrase catalytic domain-containing protein</fullName>
    </recommendedName>
</protein>
<evidence type="ECO:0000313" key="2">
    <source>
        <dbReference type="EMBL" id="SVE35120.1"/>
    </source>
</evidence>
<sequence>QQGLSDNRNNTIYIDLGSPCQNRYIESFHSRFHGNCLSRVMRLNLREARVVIAHRRQHQIEKDPVVDSAISTLRTLHKSKYSTLTVLIIGTQSESAYRLIGLIVTG</sequence>
<gene>
    <name evidence="2" type="ORF">METZ01_LOCUS487974</name>
</gene>
<feature type="domain" description="Integrase catalytic" evidence="1">
    <location>
        <begin position="10"/>
        <end position="58"/>
    </location>
</feature>
<dbReference type="GO" id="GO:0015074">
    <property type="term" value="P:DNA integration"/>
    <property type="evidence" value="ECO:0007669"/>
    <property type="project" value="InterPro"/>
</dbReference>
<dbReference type="EMBL" id="UINC01211285">
    <property type="protein sequence ID" value="SVE35120.1"/>
    <property type="molecule type" value="Genomic_DNA"/>
</dbReference>
<reference evidence="2" key="1">
    <citation type="submission" date="2018-05" db="EMBL/GenBank/DDBJ databases">
        <authorList>
            <person name="Lanie J.A."/>
            <person name="Ng W.-L."/>
            <person name="Kazmierczak K.M."/>
            <person name="Andrzejewski T.M."/>
            <person name="Davidsen T.M."/>
            <person name="Wayne K.J."/>
            <person name="Tettelin H."/>
            <person name="Glass J.I."/>
            <person name="Rusch D."/>
            <person name="Podicherti R."/>
            <person name="Tsui H.-C.T."/>
            <person name="Winkler M.E."/>
        </authorList>
    </citation>
    <scope>NUCLEOTIDE SEQUENCE</scope>
</reference>
<dbReference type="AlphaFoldDB" id="A0A383CSV5"/>
<organism evidence="2">
    <name type="scientific">marine metagenome</name>
    <dbReference type="NCBI Taxonomy" id="408172"/>
    <lineage>
        <taxon>unclassified sequences</taxon>
        <taxon>metagenomes</taxon>
        <taxon>ecological metagenomes</taxon>
    </lineage>
</organism>
<name>A0A383CSV5_9ZZZZ</name>
<evidence type="ECO:0000259" key="1">
    <source>
        <dbReference type="Pfam" id="PF13683"/>
    </source>
</evidence>
<accession>A0A383CSV5</accession>